<keyword evidence="2" id="KW-1185">Reference proteome</keyword>
<name>A0A0A7S1R1_FRIPE</name>
<evidence type="ECO:0000313" key="2">
    <source>
        <dbReference type="Proteomes" id="UP000030901"/>
    </source>
</evidence>
<reference evidence="1 2" key="1">
    <citation type="journal article" date="2014" name="Appl. Environ. Microbiol.">
        <title>Gut symbionts from distinct hosts exhibit genotoxic activity via divergent colibactin biosynthetic pathways.</title>
        <authorList>
            <person name="Engel P."/>
            <person name="Vizcaino M.I."/>
            <person name="Crawford J.M."/>
        </authorList>
    </citation>
    <scope>NUCLEOTIDE SEQUENCE [LARGE SCALE GENOMIC DNA]</scope>
    <source>
        <strain evidence="1 2">PEB0191</strain>
    </source>
</reference>
<dbReference type="KEGG" id="fpp:FPB0191_01613"/>
<organism evidence="1 2">
    <name type="scientific">Frischella perrara</name>
    <dbReference type="NCBI Taxonomy" id="1267021"/>
    <lineage>
        <taxon>Bacteria</taxon>
        <taxon>Pseudomonadati</taxon>
        <taxon>Pseudomonadota</taxon>
        <taxon>Gammaproteobacteria</taxon>
        <taxon>Orbales</taxon>
        <taxon>Orbaceae</taxon>
        <taxon>Frischella</taxon>
    </lineage>
</organism>
<accession>A0A0A7S1R1</accession>
<sequence>MFTDLQLSEGDNKQKLTYLPPKATFELDGEKNGYAKIRKINDCDVPNLLVKENGSSDALHKGYVKVTSLTSFTFKPEKFNDIVVLKSPIAISSGDFIGYIGHNQRPKECIGELVQTAISTLKRSSDEKLPQLLHVKLFTCDDLPAFITKTRALADRLPESEKN</sequence>
<evidence type="ECO:0000313" key="1">
    <source>
        <dbReference type="EMBL" id="AJA45429.1"/>
    </source>
</evidence>
<dbReference type="STRING" id="1267021.FPB0191_01613"/>
<dbReference type="EMBL" id="CP009056">
    <property type="protein sequence ID" value="AJA45429.1"/>
    <property type="molecule type" value="Genomic_DNA"/>
</dbReference>
<protein>
    <submittedName>
        <fullName evidence="1">Uncharacterized protein</fullName>
    </submittedName>
</protein>
<dbReference type="Proteomes" id="UP000030901">
    <property type="component" value="Chromosome"/>
</dbReference>
<proteinExistence type="predicted"/>
<dbReference type="AlphaFoldDB" id="A0A0A7S1R1"/>
<dbReference type="HOGENOM" id="CLU_1624725_0_0_6"/>
<gene>
    <name evidence="1" type="ORF">FPB0191_01613</name>
</gene>